<evidence type="ECO:0000313" key="2">
    <source>
        <dbReference type="Proteomes" id="UP000372890"/>
    </source>
</evidence>
<dbReference type="GO" id="GO:0008270">
    <property type="term" value="F:zinc ion binding"/>
    <property type="evidence" value="ECO:0007669"/>
    <property type="project" value="InterPro"/>
</dbReference>
<reference evidence="1 2" key="1">
    <citation type="submission" date="2019-03" db="EMBL/GenBank/DDBJ databases">
        <authorList>
            <consortium name="Pathogen Informatics"/>
        </authorList>
    </citation>
    <scope>NUCLEOTIDE SEQUENCE [LARGE SCALE GENOMIC DNA]</scope>
    <source>
        <strain evidence="1 2">NCTC9001</strain>
    </source>
</reference>
<gene>
    <name evidence="1" type="primary">agaY_1</name>
    <name evidence="1" type="ORF">NCTC9001_05669</name>
</gene>
<dbReference type="InterPro" id="IPR013785">
    <property type="entry name" value="Aldolase_TIM"/>
</dbReference>
<dbReference type="SUPFAM" id="SSF51569">
    <property type="entry name" value="Aldolase"/>
    <property type="match status" value="1"/>
</dbReference>
<dbReference type="Proteomes" id="UP000372890">
    <property type="component" value="Unassembled WGS sequence"/>
</dbReference>
<accession>A0A484YP02</accession>
<dbReference type="EC" id="4.1.2.-" evidence="1"/>
<dbReference type="GO" id="GO:0005975">
    <property type="term" value="P:carbohydrate metabolic process"/>
    <property type="evidence" value="ECO:0007669"/>
    <property type="project" value="InterPro"/>
</dbReference>
<dbReference type="InterPro" id="IPR000771">
    <property type="entry name" value="FBA_II"/>
</dbReference>
<keyword evidence="1" id="KW-0456">Lyase</keyword>
<sequence>MKWWDVPLVLHGASDVPDEFVRRTIELGVTKVNVATELKIAFAGAVKAWFCGKSSG</sequence>
<protein>
    <submittedName>
        <fullName evidence="1">Tagatose-1,6-bisphosphate aldolase</fullName>
        <ecNumber evidence="1">4.1.2.-</ecNumber>
        <ecNumber evidence="1">4.1.2.40</ecNumber>
    </submittedName>
</protein>
<dbReference type="Pfam" id="PF01116">
    <property type="entry name" value="F_bP_aldolase"/>
    <property type="match status" value="1"/>
</dbReference>
<dbReference type="Gene3D" id="3.20.20.70">
    <property type="entry name" value="Aldolase class I"/>
    <property type="match status" value="1"/>
</dbReference>
<dbReference type="GO" id="GO:0009025">
    <property type="term" value="F:tagatose-bisphosphate aldolase activity"/>
    <property type="evidence" value="ECO:0007669"/>
    <property type="project" value="UniProtKB-EC"/>
</dbReference>
<dbReference type="AlphaFoldDB" id="A0A484YP02"/>
<dbReference type="EMBL" id="CAADIS010000005">
    <property type="protein sequence ID" value="VFS37894.1"/>
    <property type="molecule type" value="Genomic_DNA"/>
</dbReference>
<proteinExistence type="predicted"/>
<organism evidence="1 2">
    <name type="scientific">Escherichia coli</name>
    <dbReference type="NCBI Taxonomy" id="562"/>
    <lineage>
        <taxon>Bacteria</taxon>
        <taxon>Pseudomonadati</taxon>
        <taxon>Pseudomonadota</taxon>
        <taxon>Gammaproteobacteria</taxon>
        <taxon>Enterobacterales</taxon>
        <taxon>Enterobacteriaceae</taxon>
        <taxon>Escherichia</taxon>
    </lineage>
</organism>
<evidence type="ECO:0000313" key="1">
    <source>
        <dbReference type="EMBL" id="VFS37894.1"/>
    </source>
</evidence>
<dbReference type="EC" id="4.1.2.40" evidence="1"/>
<name>A0A484YP02_ECOLX</name>